<evidence type="ECO:0000313" key="3">
    <source>
        <dbReference type="Proteomes" id="UP001501556"/>
    </source>
</evidence>
<proteinExistence type="predicted"/>
<organism evidence="2 3">
    <name type="scientific">Hymenobacter antarcticus</name>
    <dbReference type="NCBI Taxonomy" id="486270"/>
    <lineage>
        <taxon>Bacteria</taxon>
        <taxon>Pseudomonadati</taxon>
        <taxon>Bacteroidota</taxon>
        <taxon>Cytophagia</taxon>
        <taxon>Cytophagales</taxon>
        <taxon>Hymenobacteraceae</taxon>
        <taxon>Hymenobacter</taxon>
    </lineage>
</organism>
<comment type="caution">
    <text evidence="2">The sequence shown here is derived from an EMBL/GenBank/DDBJ whole genome shotgun (WGS) entry which is preliminary data.</text>
</comment>
<reference evidence="3" key="1">
    <citation type="journal article" date="2019" name="Int. J. Syst. Evol. Microbiol.">
        <title>The Global Catalogue of Microorganisms (GCM) 10K type strain sequencing project: providing services to taxonomists for standard genome sequencing and annotation.</title>
        <authorList>
            <consortium name="The Broad Institute Genomics Platform"/>
            <consortium name="The Broad Institute Genome Sequencing Center for Infectious Disease"/>
            <person name="Wu L."/>
            <person name="Ma J."/>
        </authorList>
    </citation>
    <scope>NUCLEOTIDE SEQUENCE [LARGE SCALE GENOMIC DNA]</scope>
    <source>
        <strain evidence="3">JCM 17217</strain>
    </source>
</reference>
<gene>
    <name evidence="2" type="ORF">GCM10022407_06410</name>
</gene>
<name>A0ABP7PCL5_9BACT</name>
<keyword evidence="3" id="KW-1185">Reference proteome</keyword>
<feature type="region of interest" description="Disordered" evidence="1">
    <location>
        <begin position="75"/>
        <end position="97"/>
    </location>
</feature>
<evidence type="ECO:0008006" key="4">
    <source>
        <dbReference type="Google" id="ProtNLM"/>
    </source>
</evidence>
<evidence type="ECO:0000313" key="2">
    <source>
        <dbReference type="EMBL" id="GAA3962265.1"/>
    </source>
</evidence>
<dbReference type="EMBL" id="BAABDI010000002">
    <property type="protein sequence ID" value="GAA3962265.1"/>
    <property type="molecule type" value="Genomic_DNA"/>
</dbReference>
<dbReference type="Proteomes" id="UP001501556">
    <property type="component" value="Unassembled WGS sequence"/>
</dbReference>
<evidence type="ECO:0000256" key="1">
    <source>
        <dbReference type="SAM" id="MobiDB-lite"/>
    </source>
</evidence>
<protein>
    <recommendedName>
        <fullName evidence="4">Secreted protein</fullName>
    </recommendedName>
</protein>
<sequence length="115" mass="12100">MLPLRLLFRSFALLLGLLYLGGVCELDAAEARQHYAHESHDYITTAPTAEVPAPIPQPDAPAVVLVAGPGPARPPVRLSSGNAAGSAPGPGWPTRRRRCAGSTCATPYCKSDLRV</sequence>
<feature type="compositionally biased region" description="Low complexity" evidence="1">
    <location>
        <begin position="79"/>
        <end position="93"/>
    </location>
</feature>
<dbReference type="RefSeq" id="WP_345120916.1">
    <property type="nucleotide sequence ID" value="NZ_BAABDI010000002.1"/>
</dbReference>
<accession>A0ABP7PCL5</accession>